<dbReference type="GO" id="GO:0005524">
    <property type="term" value="F:ATP binding"/>
    <property type="evidence" value="ECO:0007669"/>
    <property type="project" value="UniProtKB-KW"/>
</dbReference>
<evidence type="ECO:0000256" key="10">
    <source>
        <dbReference type="SAM" id="Phobius"/>
    </source>
</evidence>
<evidence type="ECO:0000256" key="4">
    <source>
        <dbReference type="ARBA" id="ARBA00022679"/>
    </source>
</evidence>
<feature type="transmembrane region" description="Helical" evidence="10">
    <location>
        <begin position="111"/>
        <end position="133"/>
    </location>
</feature>
<name>A0A839XVB5_9ACTN</name>
<dbReference type="Pfam" id="PF07730">
    <property type="entry name" value="HisKA_3"/>
    <property type="match status" value="1"/>
</dbReference>
<dbReference type="GO" id="GO:0000155">
    <property type="term" value="F:phosphorelay sensor kinase activity"/>
    <property type="evidence" value="ECO:0007669"/>
    <property type="project" value="InterPro"/>
</dbReference>
<feature type="domain" description="Histidine kinase/HSP90-like ATPase" evidence="11">
    <location>
        <begin position="304"/>
        <end position="392"/>
    </location>
</feature>
<dbReference type="CDD" id="cd16917">
    <property type="entry name" value="HATPase_UhpB-NarQ-NarX-like"/>
    <property type="match status" value="1"/>
</dbReference>
<evidence type="ECO:0000259" key="12">
    <source>
        <dbReference type="Pfam" id="PF07730"/>
    </source>
</evidence>
<keyword evidence="8" id="KW-0902">Two-component regulatory system</keyword>
<dbReference type="PANTHER" id="PTHR24421:SF10">
    <property type="entry name" value="NITRATE_NITRITE SENSOR PROTEIN NARQ"/>
    <property type="match status" value="1"/>
</dbReference>
<keyword evidence="7" id="KW-0067">ATP-binding</keyword>
<dbReference type="Pfam" id="PF23539">
    <property type="entry name" value="DUF7134"/>
    <property type="match status" value="1"/>
</dbReference>
<evidence type="ECO:0000256" key="7">
    <source>
        <dbReference type="ARBA" id="ARBA00022840"/>
    </source>
</evidence>
<keyword evidence="5" id="KW-0547">Nucleotide-binding</keyword>
<dbReference type="GO" id="GO:0046983">
    <property type="term" value="F:protein dimerization activity"/>
    <property type="evidence" value="ECO:0007669"/>
    <property type="project" value="InterPro"/>
</dbReference>
<dbReference type="EMBL" id="JACIBU010000001">
    <property type="protein sequence ID" value="MBB3674988.1"/>
    <property type="molecule type" value="Genomic_DNA"/>
</dbReference>
<feature type="domain" description="DUF7134" evidence="13">
    <location>
        <begin position="11"/>
        <end position="164"/>
    </location>
</feature>
<gene>
    <name evidence="14" type="ORF">FHX36_000723</name>
</gene>
<evidence type="ECO:0000256" key="1">
    <source>
        <dbReference type="ARBA" id="ARBA00000085"/>
    </source>
</evidence>
<accession>A0A839XVB5</accession>
<evidence type="ECO:0000313" key="15">
    <source>
        <dbReference type="Proteomes" id="UP000580718"/>
    </source>
</evidence>
<proteinExistence type="predicted"/>
<keyword evidence="10" id="KW-0812">Transmembrane</keyword>
<evidence type="ECO:0000256" key="9">
    <source>
        <dbReference type="SAM" id="Coils"/>
    </source>
</evidence>
<organism evidence="14 15">
    <name type="scientific">Modestobacter versicolor</name>
    <dbReference type="NCBI Taxonomy" id="429133"/>
    <lineage>
        <taxon>Bacteria</taxon>
        <taxon>Bacillati</taxon>
        <taxon>Actinomycetota</taxon>
        <taxon>Actinomycetes</taxon>
        <taxon>Geodermatophilales</taxon>
        <taxon>Geodermatophilaceae</taxon>
        <taxon>Modestobacter</taxon>
    </lineage>
</organism>
<protein>
    <recommendedName>
        <fullName evidence="2">histidine kinase</fullName>
        <ecNumber evidence="2">2.7.13.3</ecNumber>
    </recommendedName>
</protein>
<dbReference type="Gene3D" id="3.30.565.10">
    <property type="entry name" value="Histidine kinase-like ATPase, C-terminal domain"/>
    <property type="match status" value="1"/>
</dbReference>
<keyword evidence="6 14" id="KW-0418">Kinase</keyword>
<dbReference type="RefSeq" id="WP_183513498.1">
    <property type="nucleotide sequence ID" value="NZ_JACIBU010000001.1"/>
</dbReference>
<feature type="domain" description="Signal transduction histidine kinase subgroup 3 dimerisation and phosphoacceptor" evidence="12">
    <location>
        <begin position="193"/>
        <end position="259"/>
    </location>
</feature>
<evidence type="ECO:0000313" key="14">
    <source>
        <dbReference type="EMBL" id="MBB3674988.1"/>
    </source>
</evidence>
<dbReference type="InterPro" id="IPR055558">
    <property type="entry name" value="DUF7134"/>
</dbReference>
<evidence type="ECO:0000256" key="5">
    <source>
        <dbReference type="ARBA" id="ARBA00022741"/>
    </source>
</evidence>
<comment type="catalytic activity">
    <reaction evidence="1">
        <text>ATP + protein L-histidine = ADP + protein N-phospho-L-histidine.</text>
        <dbReference type="EC" id="2.7.13.3"/>
    </reaction>
</comment>
<dbReference type="InterPro" id="IPR050482">
    <property type="entry name" value="Sensor_HK_TwoCompSys"/>
</dbReference>
<reference evidence="14 15" key="1">
    <citation type="submission" date="2020-08" db="EMBL/GenBank/DDBJ databases">
        <title>Sequencing the genomes of 1000 actinobacteria strains.</title>
        <authorList>
            <person name="Klenk H.-P."/>
        </authorList>
    </citation>
    <scope>NUCLEOTIDE SEQUENCE [LARGE SCALE GENOMIC DNA]</scope>
    <source>
        <strain evidence="14 15">DSM 16678</strain>
    </source>
</reference>
<feature type="transmembrane region" description="Helical" evidence="10">
    <location>
        <begin position="47"/>
        <end position="65"/>
    </location>
</feature>
<dbReference type="InterPro" id="IPR003594">
    <property type="entry name" value="HATPase_dom"/>
</dbReference>
<keyword evidence="3" id="KW-0597">Phosphoprotein</keyword>
<feature type="transmembrane region" description="Helical" evidence="10">
    <location>
        <begin position="19"/>
        <end position="41"/>
    </location>
</feature>
<comment type="caution">
    <text evidence="14">The sequence shown here is derived from an EMBL/GenBank/DDBJ whole genome shotgun (WGS) entry which is preliminary data.</text>
</comment>
<evidence type="ECO:0000259" key="11">
    <source>
        <dbReference type="Pfam" id="PF02518"/>
    </source>
</evidence>
<dbReference type="InterPro" id="IPR011712">
    <property type="entry name" value="Sig_transdc_His_kin_sub3_dim/P"/>
</dbReference>
<keyword evidence="10" id="KW-0472">Membrane</keyword>
<dbReference type="Gene3D" id="1.20.5.1930">
    <property type="match status" value="1"/>
</dbReference>
<keyword evidence="10" id="KW-1133">Transmembrane helix</keyword>
<dbReference type="InterPro" id="IPR036890">
    <property type="entry name" value="HATPase_C_sf"/>
</dbReference>
<keyword evidence="4" id="KW-0808">Transferase</keyword>
<evidence type="ECO:0000259" key="13">
    <source>
        <dbReference type="Pfam" id="PF23539"/>
    </source>
</evidence>
<evidence type="ECO:0000256" key="3">
    <source>
        <dbReference type="ARBA" id="ARBA00022553"/>
    </source>
</evidence>
<evidence type="ECO:0000256" key="6">
    <source>
        <dbReference type="ARBA" id="ARBA00022777"/>
    </source>
</evidence>
<keyword evidence="9" id="KW-0175">Coiled coil</keyword>
<feature type="coiled-coil region" evidence="9">
    <location>
        <begin position="169"/>
        <end position="196"/>
    </location>
</feature>
<sequence length="406" mass="41510">MTDDGPAGRLRRATTRHVLLVDAGLALLLWAVLTLAVTTTAEETEPGGRWLGAAVNLVLVAPLVWRRRAPLRVLAAVLAVAAVSVGSVGTMGGELALLVALATAVTAAPSWAAAAVPTASTAVGVAVLVALAGGASDDELVAGVAALVAAVAVGSAGRLARERRVVLAERAQEREADRVRAEARRTEQALAAERARIARELHDVVAHEVTVMVSLADGAQVALDRAPERAREVMAQVSATGREALRELRGLLGVLAPADGPDAGSAPQPGLDQLGELVQRVRESGLAASLSVEGAARSLDPIAQLTLYRVAQEALTNVLRHARSATRADVRLRTADDGVELVVVDDGAGAVAAGAGRGLLGMRQRAALHDAQLTAGPAAQGGWQVALRLPLPAPTPASPAAGEVHR</sequence>
<dbReference type="Pfam" id="PF02518">
    <property type="entry name" value="HATPase_c"/>
    <property type="match status" value="1"/>
</dbReference>
<dbReference type="GO" id="GO:0016020">
    <property type="term" value="C:membrane"/>
    <property type="evidence" value="ECO:0007669"/>
    <property type="project" value="InterPro"/>
</dbReference>
<dbReference type="SUPFAM" id="SSF55874">
    <property type="entry name" value="ATPase domain of HSP90 chaperone/DNA topoisomerase II/histidine kinase"/>
    <property type="match status" value="1"/>
</dbReference>
<dbReference type="AlphaFoldDB" id="A0A839XVB5"/>
<dbReference type="Proteomes" id="UP000580718">
    <property type="component" value="Unassembled WGS sequence"/>
</dbReference>
<dbReference type="EC" id="2.7.13.3" evidence="2"/>
<feature type="transmembrane region" description="Helical" evidence="10">
    <location>
        <begin position="77"/>
        <end position="105"/>
    </location>
</feature>
<evidence type="ECO:0000256" key="8">
    <source>
        <dbReference type="ARBA" id="ARBA00023012"/>
    </source>
</evidence>
<evidence type="ECO:0000256" key="2">
    <source>
        <dbReference type="ARBA" id="ARBA00012438"/>
    </source>
</evidence>
<feature type="transmembrane region" description="Helical" evidence="10">
    <location>
        <begin position="140"/>
        <end position="160"/>
    </location>
</feature>
<dbReference type="PANTHER" id="PTHR24421">
    <property type="entry name" value="NITRATE/NITRITE SENSOR PROTEIN NARX-RELATED"/>
    <property type="match status" value="1"/>
</dbReference>